<name>A0A7R8CGH9_LEPSM</name>
<dbReference type="NCBIfam" id="TIGR00604">
    <property type="entry name" value="rad3"/>
    <property type="match status" value="1"/>
</dbReference>
<dbReference type="Gene3D" id="3.40.50.620">
    <property type="entry name" value="HUPs"/>
    <property type="match status" value="1"/>
</dbReference>
<dbReference type="GO" id="GO:0005634">
    <property type="term" value="C:nucleus"/>
    <property type="evidence" value="ECO:0007669"/>
    <property type="project" value="UniProtKB-SubCell"/>
</dbReference>
<dbReference type="OrthoDB" id="17102at2759"/>
<gene>
    <name evidence="17" type="ORF">LSAA_726</name>
</gene>
<keyword evidence="8" id="KW-0067">ATP-binding</keyword>
<evidence type="ECO:0000256" key="2">
    <source>
        <dbReference type="ARBA" id="ARBA00004123"/>
    </source>
</evidence>
<evidence type="ECO:0000256" key="11">
    <source>
        <dbReference type="ARBA" id="ARBA00023235"/>
    </source>
</evidence>
<protein>
    <recommendedName>
        <fullName evidence="13">DNA 5'-3' helicase</fullName>
        <ecNumber evidence="13">5.6.2.3</ecNumber>
    </recommendedName>
</protein>
<evidence type="ECO:0000256" key="4">
    <source>
        <dbReference type="ARBA" id="ARBA00022723"/>
    </source>
</evidence>
<accession>A0A7R8CGH9</accession>
<dbReference type="Gene3D" id="3.40.50.300">
    <property type="entry name" value="P-loop containing nucleotide triphosphate hydrolases"/>
    <property type="match status" value="2"/>
</dbReference>
<dbReference type="Pfam" id="PF01467">
    <property type="entry name" value="CTP_transf_like"/>
    <property type="match status" value="1"/>
</dbReference>
<dbReference type="GO" id="GO:0006974">
    <property type="term" value="P:DNA damage response"/>
    <property type="evidence" value="ECO:0007669"/>
    <property type="project" value="UniProtKB-ARBA"/>
</dbReference>
<dbReference type="InterPro" id="IPR002464">
    <property type="entry name" value="DNA/RNA_helicase_DEAH_CS"/>
</dbReference>
<dbReference type="GO" id="GO:0005524">
    <property type="term" value="F:ATP binding"/>
    <property type="evidence" value="ECO:0007669"/>
    <property type="project" value="UniProtKB-KW"/>
</dbReference>
<keyword evidence="10" id="KW-0411">Iron-sulfur</keyword>
<dbReference type="Proteomes" id="UP000675881">
    <property type="component" value="Chromosome 1"/>
</dbReference>
<dbReference type="AlphaFoldDB" id="A0A7R8CGH9"/>
<evidence type="ECO:0000256" key="8">
    <source>
        <dbReference type="ARBA" id="ARBA00022840"/>
    </source>
</evidence>
<dbReference type="InterPro" id="IPR045028">
    <property type="entry name" value="DinG/Rad3-like"/>
</dbReference>
<sequence>MALTQISDIEDLVSKGKKTQTCPYYSSRHASEDAELVVIPYNTLLHKSTREACGIKLKNSVLIIDEAHNLLETIAHIHSCEIKGSHLKDIKFQLQVEDLDDGRVVITHSNDFSGSSIKFILLNPTNHFKDLVKECHSIIVAGGTMEPVDEFKKRLFISSGATTERIHHFSCGHIIPESNILPIVLHRGPSGKLLDFSFSLRDLKETYEEILRILSNLVTIIPGGIVVFFPSYHYETKVHAFLSKSSTWNNLVAKKKKLYREPKNSDAVEEVLKAYSNSVQNSDGAILFSVVGGKMSEGINFSDDMGRCVLMIGLPFSNSKSPELKEKMEYLNRTEGSNAGNSYYENSCMKAVNQSIGRAIRHGNDYATIILADHRYSRGNIHELLPGWIRDKVWNSDKFGPVVPRIRQFFKTFLNIMSRKREAEGSSEQRLCTHLGPAPFDSDKAAAIERESQDYSIKITLDMARSGLSPRKVRVYADGIYDLFHQGHARQLMQAKNVFGPRTEVYLLVGCTSDELTNKRKGKTVMSEEERYEAIRHCRYVDEVVRDAPWECDDDFLSFHKIDFVAHDEAPYVTESGVARIVKDYDKYIRRNLARGYTRQDLNVSFFHGNRLKLGIKVDEVKEKTKGFIERKKEEYASKIEVTSKELIGTFMALFGARDWNFDQFWAHSKERLSHALSPPASPSRNEDDDYDEDQPQPKRVKIDLS</sequence>
<dbReference type="GO" id="GO:0003677">
    <property type="term" value="F:DNA binding"/>
    <property type="evidence" value="ECO:0007669"/>
    <property type="project" value="InterPro"/>
</dbReference>
<keyword evidence="5" id="KW-0547">Nucleotide-binding</keyword>
<dbReference type="Pfam" id="PF06733">
    <property type="entry name" value="DEAD_2"/>
    <property type="match status" value="1"/>
</dbReference>
<evidence type="ECO:0000256" key="5">
    <source>
        <dbReference type="ARBA" id="ARBA00022741"/>
    </source>
</evidence>
<dbReference type="GO" id="GO:0046872">
    <property type="term" value="F:metal ion binding"/>
    <property type="evidence" value="ECO:0007669"/>
    <property type="project" value="UniProtKB-KW"/>
</dbReference>
<dbReference type="FunFam" id="3.40.50.300:FF:001372">
    <property type="entry name" value="ATP-dependent DNA helicase chl1"/>
    <property type="match status" value="1"/>
</dbReference>
<keyword evidence="18" id="KW-1185">Reference proteome</keyword>
<evidence type="ECO:0000256" key="3">
    <source>
        <dbReference type="ARBA" id="ARBA00008435"/>
    </source>
</evidence>
<evidence type="ECO:0000313" key="18">
    <source>
        <dbReference type="Proteomes" id="UP000675881"/>
    </source>
</evidence>
<evidence type="ECO:0000256" key="9">
    <source>
        <dbReference type="ARBA" id="ARBA00023004"/>
    </source>
</evidence>
<evidence type="ECO:0000256" key="13">
    <source>
        <dbReference type="ARBA" id="ARBA00044969"/>
    </source>
</evidence>
<feature type="domain" description="Helicase ATP-binding" evidence="16">
    <location>
        <begin position="1"/>
        <end position="116"/>
    </location>
</feature>
<evidence type="ECO:0000256" key="15">
    <source>
        <dbReference type="SAM" id="MobiDB-lite"/>
    </source>
</evidence>
<keyword evidence="9" id="KW-0408">Iron</keyword>
<dbReference type="PROSITE" id="PS00690">
    <property type="entry name" value="DEAH_ATP_HELICASE"/>
    <property type="match status" value="1"/>
</dbReference>
<dbReference type="SMART" id="SM00491">
    <property type="entry name" value="HELICc2"/>
    <property type="match status" value="1"/>
</dbReference>
<dbReference type="Pfam" id="PF13307">
    <property type="entry name" value="Helicase_C_2"/>
    <property type="match status" value="1"/>
</dbReference>
<dbReference type="InterPro" id="IPR004821">
    <property type="entry name" value="Cyt_trans-like"/>
</dbReference>
<dbReference type="PANTHER" id="PTHR11472:SF41">
    <property type="entry name" value="ATP-DEPENDENT DNA HELICASE DDX11-RELATED"/>
    <property type="match status" value="1"/>
</dbReference>
<dbReference type="InterPro" id="IPR014729">
    <property type="entry name" value="Rossmann-like_a/b/a_fold"/>
</dbReference>
<feature type="region of interest" description="Disordered" evidence="15">
    <location>
        <begin position="675"/>
        <end position="706"/>
    </location>
</feature>
<evidence type="ECO:0000313" key="17">
    <source>
        <dbReference type="EMBL" id="CAF2776170.1"/>
    </source>
</evidence>
<evidence type="ECO:0000256" key="10">
    <source>
        <dbReference type="ARBA" id="ARBA00023014"/>
    </source>
</evidence>
<comment type="similarity">
    <text evidence="3">Belongs to the DEAD box helicase family. DEAH subfamily. DDX11/CHL1 sub-subfamily.</text>
</comment>
<evidence type="ECO:0000256" key="7">
    <source>
        <dbReference type="ARBA" id="ARBA00022806"/>
    </source>
</evidence>
<dbReference type="InterPro" id="IPR014013">
    <property type="entry name" value="Helic_SF1/SF2_ATP-bd_DinG/Rad3"/>
</dbReference>
<reference evidence="17" key="1">
    <citation type="submission" date="2021-02" db="EMBL/GenBank/DDBJ databases">
        <authorList>
            <person name="Bekaert M."/>
        </authorList>
    </citation>
    <scope>NUCLEOTIDE SEQUENCE</scope>
    <source>
        <strain evidence="17">IoA-00</strain>
    </source>
</reference>
<evidence type="ECO:0000256" key="6">
    <source>
        <dbReference type="ARBA" id="ARBA00022801"/>
    </source>
</evidence>
<keyword evidence="7" id="KW-0347">Helicase</keyword>
<dbReference type="CDD" id="cd18788">
    <property type="entry name" value="SF2_C_XPD"/>
    <property type="match status" value="1"/>
</dbReference>
<evidence type="ECO:0000256" key="14">
    <source>
        <dbReference type="ARBA" id="ARBA00048954"/>
    </source>
</evidence>
<comment type="cofactor">
    <cofactor evidence="1">
        <name>[4Fe-4S] cluster</name>
        <dbReference type="ChEBI" id="CHEBI:49883"/>
    </cofactor>
</comment>
<organism evidence="17 18">
    <name type="scientific">Lepeophtheirus salmonis</name>
    <name type="common">Salmon louse</name>
    <name type="synonym">Caligus salmonis</name>
    <dbReference type="NCBI Taxonomy" id="72036"/>
    <lineage>
        <taxon>Eukaryota</taxon>
        <taxon>Metazoa</taxon>
        <taxon>Ecdysozoa</taxon>
        <taxon>Arthropoda</taxon>
        <taxon>Crustacea</taxon>
        <taxon>Multicrustacea</taxon>
        <taxon>Hexanauplia</taxon>
        <taxon>Copepoda</taxon>
        <taxon>Siphonostomatoida</taxon>
        <taxon>Caligidae</taxon>
        <taxon>Lepeophtheirus</taxon>
    </lineage>
</organism>
<dbReference type="InterPro" id="IPR013020">
    <property type="entry name" value="Rad3/Chl1-like"/>
</dbReference>
<dbReference type="GO" id="GO:0043139">
    <property type="term" value="F:5'-3' DNA helicase activity"/>
    <property type="evidence" value="ECO:0007669"/>
    <property type="project" value="UniProtKB-EC"/>
</dbReference>
<comment type="catalytic activity">
    <reaction evidence="14">
        <text>ATP + H2O = ADP + phosphate + H(+)</text>
        <dbReference type="Rhea" id="RHEA:13065"/>
        <dbReference type="ChEBI" id="CHEBI:15377"/>
        <dbReference type="ChEBI" id="CHEBI:15378"/>
        <dbReference type="ChEBI" id="CHEBI:30616"/>
        <dbReference type="ChEBI" id="CHEBI:43474"/>
        <dbReference type="ChEBI" id="CHEBI:456216"/>
        <dbReference type="EC" id="5.6.2.3"/>
    </reaction>
</comment>
<comment type="subcellular location">
    <subcellularLocation>
        <location evidence="2">Nucleus</location>
    </subcellularLocation>
</comment>
<evidence type="ECO:0000256" key="1">
    <source>
        <dbReference type="ARBA" id="ARBA00001966"/>
    </source>
</evidence>
<keyword evidence="6 17" id="KW-0378">Hydrolase</keyword>
<dbReference type="GO" id="GO:0034085">
    <property type="term" value="P:establishment of sister chromatid cohesion"/>
    <property type="evidence" value="ECO:0007669"/>
    <property type="project" value="TreeGrafter"/>
</dbReference>
<evidence type="ECO:0000256" key="12">
    <source>
        <dbReference type="ARBA" id="ARBA00023242"/>
    </source>
</evidence>
<dbReference type="PANTHER" id="PTHR11472">
    <property type="entry name" value="DNA REPAIR DEAD HELICASE RAD3/XP-D SUBFAMILY MEMBER"/>
    <property type="match status" value="1"/>
</dbReference>
<dbReference type="GO" id="GO:0006139">
    <property type="term" value="P:nucleobase-containing compound metabolic process"/>
    <property type="evidence" value="ECO:0007669"/>
    <property type="project" value="InterPro"/>
</dbReference>
<keyword evidence="4" id="KW-0479">Metal-binding</keyword>
<keyword evidence="12" id="KW-0539">Nucleus</keyword>
<dbReference type="NCBIfam" id="TIGR00125">
    <property type="entry name" value="cyt_tran_rel"/>
    <property type="match status" value="1"/>
</dbReference>
<dbReference type="InterPro" id="IPR027417">
    <property type="entry name" value="P-loop_NTPase"/>
</dbReference>
<dbReference type="GO" id="GO:0051536">
    <property type="term" value="F:iron-sulfur cluster binding"/>
    <property type="evidence" value="ECO:0007669"/>
    <property type="project" value="UniProtKB-KW"/>
</dbReference>
<dbReference type="InterPro" id="IPR010614">
    <property type="entry name" value="RAD3-like_helicase_DEAD"/>
</dbReference>
<evidence type="ECO:0000259" key="16">
    <source>
        <dbReference type="PROSITE" id="PS51193"/>
    </source>
</evidence>
<dbReference type="PROSITE" id="PS51193">
    <property type="entry name" value="HELICASE_ATP_BIND_2"/>
    <property type="match status" value="1"/>
</dbReference>
<dbReference type="EC" id="5.6.2.3" evidence="13"/>
<proteinExistence type="inferred from homology"/>
<dbReference type="SUPFAM" id="SSF52374">
    <property type="entry name" value="Nucleotidylyl transferase"/>
    <property type="match status" value="1"/>
</dbReference>
<dbReference type="InterPro" id="IPR006555">
    <property type="entry name" value="ATP-dep_Helicase_C"/>
</dbReference>
<dbReference type="EMBL" id="HG994580">
    <property type="protein sequence ID" value="CAF2776170.1"/>
    <property type="molecule type" value="Genomic_DNA"/>
</dbReference>
<dbReference type="GO" id="GO:0016818">
    <property type="term" value="F:hydrolase activity, acting on acid anhydrides, in phosphorus-containing anhydrides"/>
    <property type="evidence" value="ECO:0007669"/>
    <property type="project" value="InterPro"/>
</dbReference>
<keyword evidence="11" id="KW-0413">Isomerase</keyword>